<organism evidence="3 4">
    <name type="scientific">Petrolisthes manimaculis</name>
    <dbReference type="NCBI Taxonomy" id="1843537"/>
    <lineage>
        <taxon>Eukaryota</taxon>
        <taxon>Metazoa</taxon>
        <taxon>Ecdysozoa</taxon>
        <taxon>Arthropoda</taxon>
        <taxon>Crustacea</taxon>
        <taxon>Multicrustacea</taxon>
        <taxon>Malacostraca</taxon>
        <taxon>Eumalacostraca</taxon>
        <taxon>Eucarida</taxon>
        <taxon>Decapoda</taxon>
        <taxon>Pleocyemata</taxon>
        <taxon>Anomura</taxon>
        <taxon>Galatheoidea</taxon>
        <taxon>Porcellanidae</taxon>
        <taxon>Petrolisthes</taxon>
    </lineage>
</organism>
<feature type="chain" id="PRO_5042061356" description="CHK kinase-like domain-containing protein" evidence="1">
    <location>
        <begin position="20"/>
        <end position="309"/>
    </location>
</feature>
<sequence>MMAWTYLIILMATDRLARLHAVSYSFYKSHDFFHKYPSFTIDERWTNMMKLFLSSLTDCFIKAAEFKKEEYKMLFSTLESNKDALTEKLGDMPTNPKKLKIPCLAHGDYWTNNMMFQYDNDVSTDQMFPPHNIMMIDWGNTMFRDPLLDLQYLIYTSTTLSLRKQHLEEILHHYHSTFTTTTNDLGVRVNNWDFQDFMEDWNNTRYFGCIMGALNNILTLSKAGGKYQKQRGSISSNKFKAKIEIKLSKLLIGPMTKLFLHPSMQKVAVDMMLKPFKKIIMELESCDEKTQSRVFDLFNEAWQQGVFDV</sequence>
<comment type="caution">
    <text evidence="3">The sequence shown here is derived from an EMBL/GenBank/DDBJ whole genome shotgun (WGS) entry which is preliminary data.</text>
</comment>
<reference evidence="3" key="1">
    <citation type="submission" date="2023-11" db="EMBL/GenBank/DDBJ databases">
        <title>Genome assemblies of two species of porcelain crab, Petrolisthes cinctipes and Petrolisthes manimaculis (Anomura: Porcellanidae).</title>
        <authorList>
            <person name="Angst P."/>
        </authorList>
    </citation>
    <scope>NUCLEOTIDE SEQUENCE</scope>
    <source>
        <strain evidence="3">PB745_02</strain>
        <tissue evidence="3">Gill</tissue>
    </source>
</reference>
<proteinExistence type="predicted"/>
<dbReference type="PANTHER" id="PTHR11012:SF30">
    <property type="entry name" value="PROTEIN KINASE-LIKE DOMAIN-CONTAINING"/>
    <property type="match status" value="1"/>
</dbReference>
<accession>A0AAE1Q9L8</accession>
<evidence type="ECO:0000259" key="2">
    <source>
        <dbReference type="SMART" id="SM00587"/>
    </source>
</evidence>
<name>A0AAE1Q9L8_9EUCA</name>
<dbReference type="AlphaFoldDB" id="A0AAE1Q9L8"/>
<keyword evidence="1" id="KW-0732">Signal</keyword>
<feature type="signal peptide" evidence="1">
    <location>
        <begin position="1"/>
        <end position="19"/>
    </location>
</feature>
<dbReference type="InterPro" id="IPR004119">
    <property type="entry name" value="EcKL"/>
</dbReference>
<dbReference type="InterPro" id="IPR015897">
    <property type="entry name" value="CHK_kinase-like"/>
</dbReference>
<keyword evidence="4" id="KW-1185">Reference proteome</keyword>
<evidence type="ECO:0000256" key="1">
    <source>
        <dbReference type="SAM" id="SignalP"/>
    </source>
</evidence>
<gene>
    <name evidence="3" type="ORF">Pmani_006878</name>
</gene>
<protein>
    <recommendedName>
        <fullName evidence="2">CHK kinase-like domain-containing protein</fullName>
    </recommendedName>
</protein>
<dbReference type="PANTHER" id="PTHR11012">
    <property type="entry name" value="PROTEIN KINASE-LIKE DOMAIN-CONTAINING"/>
    <property type="match status" value="1"/>
</dbReference>
<dbReference type="Proteomes" id="UP001292094">
    <property type="component" value="Unassembled WGS sequence"/>
</dbReference>
<evidence type="ECO:0000313" key="4">
    <source>
        <dbReference type="Proteomes" id="UP001292094"/>
    </source>
</evidence>
<dbReference type="SMART" id="SM00587">
    <property type="entry name" value="CHK"/>
    <property type="match status" value="1"/>
</dbReference>
<feature type="domain" description="CHK kinase-like" evidence="2">
    <location>
        <begin position="8"/>
        <end position="184"/>
    </location>
</feature>
<dbReference type="InterPro" id="IPR011009">
    <property type="entry name" value="Kinase-like_dom_sf"/>
</dbReference>
<dbReference type="Gene3D" id="3.90.1200.10">
    <property type="match status" value="1"/>
</dbReference>
<dbReference type="Pfam" id="PF02958">
    <property type="entry name" value="EcKL"/>
    <property type="match status" value="1"/>
</dbReference>
<dbReference type="EMBL" id="JAWZYT010000522">
    <property type="protein sequence ID" value="KAK4322364.1"/>
    <property type="molecule type" value="Genomic_DNA"/>
</dbReference>
<dbReference type="SUPFAM" id="SSF56112">
    <property type="entry name" value="Protein kinase-like (PK-like)"/>
    <property type="match status" value="1"/>
</dbReference>
<evidence type="ECO:0000313" key="3">
    <source>
        <dbReference type="EMBL" id="KAK4322364.1"/>
    </source>
</evidence>